<sequence>MNSISKVFALILAVLLLYFYPMSEGFERQDDISYMVALKAVTTFTDSVRNKGYISPQMYNDFFTELQTTGNTFDVKMEHQHKRYDPTIPDPSNPTQDKYVINYDEFYTQQIMDLMFPDNTTGIDDPSRRYEMQAGDYFKVTVVNTNKTAATLMRDFLNNGSSDTEKIVIPYGGMVLNEDY</sequence>
<organism evidence="1 2">
    <name type="scientific">Tumebacillus amylolyticus</name>
    <dbReference type="NCBI Taxonomy" id="2801339"/>
    <lineage>
        <taxon>Bacteria</taxon>
        <taxon>Bacillati</taxon>
        <taxon>Bacillota</taxon>
        <taxon>Bacilli</taxon>
        <taxon>Bacillales</taxon>
        <taxon>Alicyclobacillaceae</taxon>
        <taxon>Tumebacillus</taxon>
    </lineage>
</organism>
<proteinExistence type="predicted"/>
<name>A0ABS1J6L3_9BACL</name>
<protein>
    <submittedName>
        <fullName evidence="1">Uncharacterized protein</fullName>
    </submittedName>
</protein>
<evidence type="ECO:0000313" key="1">
    <source>
        <dbReference type="EMBL" id="MBL0385852.1"/>
    </source>
</evidence>
<dbReference type="RefSeq" id="WP_201631392.1">
    <property type="nucleotide sequence ID" value="NZ_JAEQNB010000001.1"/>
</dbReference>
<dbReference type="Proteomes" id="UP000602284">
    <property type="component" value="Unassembled WGS sequence"/>
</dbReference>
<dbReference type="EMBL" id="JAEQNB010000001">
    <property type="protein sequence ID" value="MBL0385852.1"/>
    <property type="molecule type" value="Genomic_DNA"/>
</dbReference>
<gene>
    <name evidence="1" type="ORF">JJB07_04240</name>
</gene>
<evidence type="ECO:0000313" key="2">
    <source>
        <dbReference type="Proteomes" id="UP000602284"/>
    </source>
</evidence>
<accession>A0ABS1J6L3</accession>
<keyword evidence="2" id="KW-1185">Reference proteome</keyword>
<comment type="caution">
    <text evidence="1">The sequence shown here is derived from an EMBL/GenBank/DDBJ whole genome shotgun (WGS) entry which is preliminary data.</text>
</comment>
<reference evidence="1 2" key="1">
    <citation type="submission" date="2021-01" db="EMBL/GenBank/DDBJ databases">
        <title>Tumebacillus sp. strain ITR2 16S ribosomal RNA gene Genome sequencing and assembly.</title>
        <authorList>
            <person name="Kang M."/>
        </authorList>
    </citation>
    <scope>NUCLEOTIDE SEQUENCE [LARGE SCALE GENOMIC DNA]</scope>
    <source>
        <strain evidence="1 2">ITR2</strain>
    </source>
</reference>